<organism evidence="2 3">
    <name type="scientific">Klebsiella phage vB_KpM_FBKp24</name>
    <dbReference type="NCBI Taxonomy" id="2801834"/>
    <lineage>
        <taxon>Viruses</taxon>
        <taxon>Duplodnaviria</taxon>
        <taxon>Heunggongvirae</taxon>
        <taxon>Uroviricota</taxon>
        <taxon>Caudoviricetes</taxon>
        <taxon>Chimalliviridae</taxon>
        <taxon>Maaswegvirus</taxon>
        <taxon>Maaswegvirus Kp24</taxon>
    </lineage>
</organism>
<protein>
    <submittedName>
        <fullName evidence="2">Uncharacterized protein</fullName>
    </submittedName>
</protein>
<feature type="transmembrane region" description="Helical" evidence="1">
    <location>
        <begin position="12"/>
        <end position="30"/>
    </location>
</feature>
<feature type="transmembrane region" description="Helical" evidence="1">
    <location>
        <begin position="42"/>
        <end position="63"/>
    </location>
</feature>
<accession>A0A7U0J6W9</accession>
<evidence type="ECO:0000256" key="1">
    <source>
        <dbReference type="SAM" id="Phobius"/>
    </source>
</evidence>
<dbReference type="EMBL" id="MW394391">
    <property type="protein sequence ID" value="QQV92336.1"/>
    <property type="molecule type" value="Genomic_DNA"/>
</dbReference>
<keyword evidence="1" id="KW-1133">Transmembrane helix</keyword>
<sequence length="75" mass="8853">MNLYPQNIFGEWILLFVALIFALMVVFSIVDLFRPLPLKKKIINLVCVVGTALLLWPTFFRIYEEVWFWISTPGF</sequence>
<keyword evidence="1" id="KW-0812">Transmembrane</keyword>
<evidence type="ECO:0000313" key="2">
    <source>
        <dbReference type="EMBL" id="QQV92336.1"/>
    </source>
</evidence>
<reference evidence="2 3" key="1">
    <citation type="submission" date="2020-12" db="EMBL/GenBank/DDBJ databases">
        <title>Genomic characterization of four novel bacteriophages infecting Klebsiella pneumoniae.</title>
        <authorList>
            <person name="Estrada Bonilla B."/>
            <person name="Costa A.R."/>
            <person name="van Rossum T."/>
            <person name="Hagedoorn S."/>
            <person name="Wallinga H."/>
            <person name="Xiao M."/>
            <person name="Song W."/>
            <person name="Haas P.-J."/>
            <person name="Nobrega F.L."/>
            <person name="Brouns S.J.J."/>
        </authorList>
    </citation>
    <scope>NUCLEOTIDE SEQUENCE [LARGE SCALE GENOMIC DNA]</scope>
</reference>
<gene>
    <name evidence="2" type="ORF">vBKpMFBKp24_290</name>
</gene>
<dbReference type="Proteomes" id="UP000596381">
    <property type="component" value="Segment"/>
</dbReference>
<name>A0A7U0J6W9_9CAUD</name>
<keyword evidence="3" id="KW-1185">Reference proteome</keyword>
<evidence type="ECO:0000313" key="3">
    <source>
        <dbReference type="Proteomes" id="UP000596381"/>
    </source>
</evidence>
<keyword evidence="1" id="KW-0472">Membrane</keyword>
<proteinExistence type="predicted"/>